<name>A0A3S4RSQ8_MYCCI</name>
<reference evidence="6 7" key="1">
    <citation type="submission" date="2018-12" db="EMBL/GenBank/DDBJ databases">
        <authorList>
            <consortium name="Pathogen Informatics"/>
        </authorList>
    </citation>
    <scope>NUCLEOTIDE SEQUENCE [LARGE SCALE GENOMIC DNA]</scope>
    <source>
        <strain evidence="6 7">NCTC10485</strain>
    </source>
</reference>
<evidence type="ECO:0000256" key="2">
    <source>
        <dbReference type="ARBA" id="ARBA00022741"/>
    </source>
</evidence>
<dbReference type="GO" id="GO:0015418">
    <property type="term" value="F:ABC-type quaternary ammonium compound transporting activity"/>
    <property type="evidence" value="ECO:0007669"/>
    <property type="project" value="UniProtKB-EC"/>
</dbReference>
<accession>A0A3S4RSQ8</accession>
<dbReference type="EC" id="7.6.2.9" evidence="4"/>
<dbReference type="OrthoDB" id="9802264at2"/>
<dbReference type="GO" id="GO:0043190">
    <property type="term" value="C:ATP-binding cassette (ABC) transporter complex"/>
    <property type="evidence" value="ECO:0007669"/>
    <property type="project" value="InterPro"/>
</dbReference>
<dbReference type="SUPFAM" id="SSF50331">
    <property type="entry name" value="MOP-like"/>
    <property type="match status" value="1"/>
</dbReference>
<dbReference type="PANTHER" id="PTHR42781:SF4">
    <property type="entry name" value="SPERMIDINE_PUTRESCINE IMPORT ATP-BINDING PROTEIN POTA"/>
    <property type="match status" value="1"/>
</dbReference>
<dbReference type="FunFam" id="3.40.50.300:FF:000425">
    <property type="entry name" value="Probable ABC transporter, ATP-binding subunit"/>
    <property type="match status" value="1"/>
</dbReference>
<evidence type="ECO:0000256" key="1">
    <source>
        <dbReference type="ARBA" id="ARBA00022448"/>
    </source>
</evidence>
<dbReference type="InterPro" id="IPR008995">
    <property type="entry name" value="Mo/tungstate-bd_C_term_dom"/>
</dbReference>
<sequence length="359" mass="36675">MAERAAEVTVAGVTKSFGAQRVLGGVDLRVPAGTTTAVLGPSGCGKTTLLRILAGFEEPDSGTVHIGGSPVAGAGRSLPAHRRRVGLMPQEGALFPHRSVAGNIAFGMNGMGRAESAAAVQHWLELVGLSGLGDARPDQLSGGQQQRVALARALAARPRVLLLDEPFAALDAGLRVRVREDIVAILRESQTTAILVTHDQGEALSLADTVAVVLTGTVAQQAAPAEVYDRPATLAVARFVGDTVELTGDVRAGVAHTALGAHPVRTGTADGPAVVVFRPEQLRLGSDDGAVGTLTARRFYGAQVALHVRLADGTPVVLHGPPATAVQTGDALRVHVDGTVLAYPLPAGGQRVALGEAGG</sequence>
<dbReference type="Pfam" id="PF08402">
    <property type="entry name" value="TOBE_2"/>
    <property type="match status" value="1"/>
</dbReference>
<evidence type="ECO:0000259" key="5">
    <source>
        <dbReference type="PROSITE" id="PS50893"/>
    </source>
</evidence>
<dbReference type="InterPro" id="IPR013611">
    <property type="entry name" value="Transp-assoc_OB_typ2"/>
</dbReference>
<dbReference type="Gene3D" id="3.40.50.300">
    <property type="entry name" value="P-loop containing nucleotide triphosphate hydrolases"/>
    <property type="match status" value="1"/>
</dbReference>
<organism evidence="6 7">
    <name type="scientific">Mycolicibacterium chitae</name>
    <name type="common">Mycobacterium chitae</name>
    <dbReference type="NCBI Taxonomy" id="1792"/>
    <lineage>
        <taxon>Bacteria</taxon>
        <taxon>Bacillati</taxon>
        <taxon>Actinomycetota</taxon>
        <taxon>Actinomycetes</taxon>
        <taxon>Mycobacteriales</taxon>
        <taxon>Mycobacteriaceae</taxon>
        <taxon>Mycolicibacterium</taxon>
    </lineage>
</organism>
<dbReference type="Pfam" id="PF00005">
    <property type="entry name" value="ABC_tran"/>
    <property type="match status" value="1"/>
</dbReference>
<proteinExistence type="predicted"/>
<dbReference type="InterPro" id="IPR050093">
    <property type="entry name" value="ABC_SmlMolc_Importer"/>
</dbReference>
<dbReference type="InterPro" id="IPR003593">
    <property type="entry name" value="AAA+_ATPase"/>
</dbReference>
<dbReference type="PROSITE" id="PS00211">
    <property type="entry name" value="ABC_TRANSPORTER_1"/>
    <property type="match status" value="1"/>
</dbReference>
<dbReference type="PROSITE" id="PS50893">
    <property type="entry name" value="ABC_TRANSPORTER_2"/>
    <property type="match status" value="1"/>
</dbReference>
<keyword evidence="7" id="KW-1185">Reference proteome</keyword>
<gene>
    <name evidence="6" type="primary">fbpC_2</name>
    <name evidence="6" type="ORF">NCTC10485_02260</name>
</gene>
<dbReference type="EMBL" id="LR134355">
    <property type="protein sequence ID" value="VEG47967.1"/>
    <property type="molecule type" value="Genomic_DNA"/>
</dbReference>
<dbReference type="InterPro" id="IPR027417">
    <property type="entry name" value="P-loop_NTPase"/>
</dbReference>
<dbReference type="InterPro" id="IPR017871">
    <property type="entry name" value="ABC_transporter-like_CS"/>
</dbReference>
<evidence type="ECO:0000256" key="3">
    <source>
        <dbReference type="ARBA" id="ARBA00022840"/>
    </source>
</evidence>
<dbReference type="Proteomes" id="UP000282551">
    <property type="component" value="Chromosome"/>
</dbReference>
<dbReference type="GO" id="GO:0005524">
    <property type="term" value="F:ATP binding"/>
    <property type="evidence" value="ECO:0007669"/>
    <property type="project" value="UniProtKB-KW"/>
</dbReference>
<feature type="domain" description="ABC transporter" evidence="5">
    <location>
        <begin position="8"/>
        <end position="240"/>
    </location>
</feature>
<dbReference type="InterPro" id="IPR003439">
    <property type="entry name" value="ABC_transporter-like_ATP-bd"/>
</dbReference>
<keyword evidence="6" id="KW-0378">Hydrolase</keyword>
<keyword evidence="1" id="KW-0813">Transport</keyword>
<evidence type="ECO:0000313" key="6">
    <source>
        <dbReference type="EMBL" id="VEG47967.1"/>
    </source>
</evidence>
<evidence type="ECO:0000256" key="4">
    <source>
        <dbReference type="ARBA" id="ARBA00066388"/>
    </source>
</evidence>
<keyword evidence="3" id="KW-0067">ATP-binding</keyword>
<dbReference type="RefSeq" id="WP_126333827.1">
    <property type="nucleotide sequence ID" value="NZ_AP022604.1"/>
</dbReference>
<dbReference type="GO" id="GO:0016887">
    <property type="term" value="F:ATP hydrolysis activity"/>
    <property type="evidence" value="ECO:0007669"/>
    <property type="project" value="InterPro"/>
</dbReference>
<protein>
    <recommendedName>
        <fullName evidence="4">ABC-type quaternary amine transporter</fullName>
        <ecNumber evidence="4">7.6.2.9</ecNumber>
    </recommendedName>
</protein>
<dbReference type="SUPFAM" id="SSF52540">
    <property type="entry name" value="P-loop containing nucleoside triphosphate hydrolases"/>
    <property type="match status" value="1"/>
</dbReference>
<dbReference type="AlphaFoldDB" id="A0A3S4RSQ8"/>
<evidence type="ECO:0000313" key="7">
    <source>
        <dbReference type="Proteomes" id="UP000282551"/>
    </source>
</evidence>
<dbReference type="SMART" id="SM00382">
    <property type="entry name" value="AAA"/>
    <property type="match status" value="1"/>
</dbReference>
<keyword evidence="2" id="KW-0547">Nucleotide-binding</keyword>
<dbReference type="PANTHER" id="PTHR42781">
    <property type="entry name" value="SPERMIDINE/PUTRESCINE IMPORT ATP-BINDING PROTEIN POTA"/>
    <property type="match status" value="1"/>
</dbReference>